<dbReference type="EMBL" id="JWZT01003604">
    <property type="protein sequence ID" value="KII66199.1"/>
    <property type="molecule type" value="Genomic_DNA"/>
</dbReference>
<dbReference type="Gene3D" id="3.30.420.10">
    <property type="entry name" value="Ribonuclease H-like superfamily/Ribonuclease H"/>
    <property type="match status" value="1"/>
</dbReference>
<dbReference type="OMA" id="FIECAYS"/>
<protein>
    <submittedName>
        <fullName evidence="9">Transposon Ty3-G Gag-Pol polyprotein</fullName>
    </submittedName>
</protein>
<evidence type="ECO:0000256" key="5">
    <source>
        <dbReference type="ARBA" id="ARBA00022801"/>
    </source>
</evidence>
<dbReference type="Pfam" id="PF00665">
    <property type="entry name" value="rve"/>
    <property type="match status" value="1"/>
</dbReference>
<feature type="region of interest" description="Disordered" evidence="7">
    <location>
        <begin position="726"/>
        <end position="767"/>
    </location>
</feature>
<keyword evidence="4" id="KW-0255">Endonuclease</keyword>
<dbReference type="AlphaFoldDB" id="A0A0C2IL96"/>
<keyword evidence="6" id="KW-0695">RNA-directed DNA polymerase</keyword>
<dbReference type="Proteomes" id="UP000031668">
    <property type="component" value="Unassembled WGS sequence"/>
</dbReference>
<dbReference type="PROSITE" id="PS50994">
    <property type="entry name" value="INTEGRASE"/>
    <property type="match status" value="1"/>
</dbReference>
<dbReference type="InterPro" id="IPR036397">
    <property type="entry name" value="RNaseH_sf"/>
</dbReference>
<evidence type="ECO:0000256" key="4">
    <source>
        <dbReference type="ARBA" id="ARBA00022759"/>
    </source>
</evidence>
<feature type="domain" description="Integrase catalytic" evidence="8">
    <location>
        <begin position="461"/>
        <end position="614"/>
    </location>
</feature>
<evidence type="ECO:0000313" key="9">
    <source>
        <dbReference type="EMBL" id="KII66199.1"/>
    </source>
</evidence>
<evidence type="ECO:0000256" key="2">
    <source>
        <dbReference type="ARBA" id="ARBA00022695"/>
    </source>
</evidence>
<reference evidence="9 10" key="1">
    <citation type="journal article" date="2014" name="Genome Biol. Evol.">
        <title>The genome of the myxosporean Thelohanellus kitauei shows adaptations to nutrient acquisition within its fish host.</title>
        <authorList>
            <person name="Yang Y."/>
            <person name="Xiong J."/>
            <person name="Zhou Z."/>
            <person name="Huo F."/>
            <person name="Miao W."/>
            <person name="Ran C."/>
            <person name="Liu Y."/>
            <person name="Zhang J."/>
            <person name="Feng J."/>
            <person name="Wang M."/>
            <person name="Wang M."/>
            <person name="Wang L."/>
            <person name="Yao B."/>
        </authorList>
    </citation>
    <scope>NUCLEOTIDE SEQUENCE [LARGE SCALE GENOMIC DNA]</scope>
    <source>
        <strain evidence="9">Wuqing</strain>
    </source>
</reference>
<dbReference type="GO" id="GO:0016787">
    <property type="term" value="F:hydrolase activity"/>
    <property type="evidence" value="ECO:0007669"/>
    <property type="project" value="UniProtKB-KW"/>
</dbReference>
<dbReference type="Pfam" id="PF17917">
    <property type="entry name" value="RT_RNaseH"/>
    <property type="match status" value="1"/>
</dbReference>
<evidence type="ECO:0000256" key="1">
    <source>
        <dbReference type="ARBA" id="ARBA00022679"/>
    </source>
</evidence>
<keyword evidence="10" id="KW-1185">Reference proteome</keyword>
<evidence type="ECO:0000256" key="7">
    <source>
        <dbReference type="SAM" id="MobiDB-lite"/>
    </source>
</evidence>
<dbReference type="InterPro" id="IPR050951">
    <property type="entry name" value="Retrovirus_Pol_polyprotein"/>
</dbReference>
<dbReference type="Gene3D" id="1.10.340.70">
    <property type="match status" value="1"/>
</dbReference>
<evidence type="ECO:0000259" key="8">
    <source>
        <dbReference type="PROSITE" id="PS50994"/>
    </source>
</evidence>
<dbReference type="FunFam" id="1.10.340.70:FF:000003">
    <property type="entry name" value="Protein CBG25708"/>
    <property type="match status" value="1"/>
</dbReference>
<comment type="caution">
    <text evidence="9">The sequence shown here is derived from an EMBL/GenBank/DDBJ whole genome shotgun (WGS) entry which is preliminary data.</text>
</comment>
<dbReference type="InterPro" id="IPR041588">
    <property type="entry name" value="Integrase_H2C2"/>
</dbReference>
<accession>A0A0C2IL96</accession>
<feature type="compositionally biased region" description="Basic residues" evidence="7">
    <location>
        <begin position="758"/>
        <end position="767"/>
    </location>
</feature>
<dbReference type="GO" id="GO:0003964">
    <property type="term" value="F:RNA-directed DNA polymerase activity"/>
    <property type="evidence" value="ECO:0007669"/>
    <property type="project" value="UniProtKB-KW"/>
</dbReference>
<dbReference type="GO" id="GO:0015074">
    <property type="term" value="P:DNA integration"/>
    <property type="evidence" value="ECO:0007669"/>
    <property type="project" value="InterPro"/>
</dbReference>
<keyword evidence="5" id="KW-0378">Hydrolase</keyword>
<evidence type="ECO:0000256" key="3">
    <source>
        <dbReference type="ARBA" id="ARBA00022722"/>
    </source>
</evidence>
<keyword evidence="3" id="KW-0540">Nuclease</keyword>
<dbReference type="GO" id="GO:0003676">
    <property type="term" value="F:nucleic acid binding"/>
    <property type="evidence" value="ECO:0007669"/>
    <property type="project" value="InterPro"/>
</dbReference>
<dbReference type="InterPro" id="IPR012337">
    <property type="entry name" value="RNaseH-like_sf"/>
</dbReference>
<sequence>MRHESQIQMQMKFFDTLFNQVNSNLSKSGLINYVFPPFSPSSEIWTTYLARFITFVEANSIPPERIPLLFLTNQSTEIFNKLQTVSLQFPSPKQPNNLTWEEICAIMSKNFDSYKFIARERHRFYTGIRRQPGETPLELAARIREMAKSCNFPAIKDPLEEALKTAFVCSVSNETVLKAIFHKASEELKFEDIIDIATEVEEASKAAKAQLDSTNSENVFLVKGKQVLVLTIWVRASAVAKSDIYGRKFVIITDHKPLVSIFSPSKSTSILTVNRLSRWVNILNQYDFDVEYRHTLLHGNADVLSRFPVGQDKNFDLEEEKEDSNVVCHINSIVETIDAKNSDRVREFISRDRILSKVKHYIQNGWPDRVPADMKTFQLIQKDLSIENDIIIYGNRIVIPNELKDEVLQILHIGHFGVQRMKQLARSSVYWPGIDSDIAKFTRNCLECCLNANRLPKPEIHPWTPPRDAWHRIHVDHAINFQGWQWLVVIDSFSKYICIHRTDKITSKVTIRQLEEDFAHFGLPYMIVSDNSSTFMSDEFQRWCKSKNITHTVGAPYHPATNGIAERAIQTFKKSITKSKLPLDDAVNLFLMQYRRTPNPLLGKSPSELLNGRQIRVPIDTFKPVPNELKSDDRSKKIFEGIYKFIKEGSDCLIFNDNVPGKSHPKWIPGKIIKILGWRHVLVQPNGSNIPTKRHIDQLRPFYRTNTEDEFPFYLKYWQRKVPNIESEKNAPGNPALRRSARIRKPPQRFQQESFKTPRSRYKRRRC</sequence>
<evidence type="ECO:0000256" key="6">
    <source>
        <dbReference type="ARBA" id="ARBA00022918"/>
    </source>
</evidence>
<dbReference type="PANTHER" id="PTHR37984:SF5">
    <property type="entry name" value="PROTEIN NYNRIN-LIKE"/>
    <property type="match status" value="1"/>
</dbReference>
<keyword evidence="1" id="KW-0808">Transferase</keyword>
<dbReference type="InterPro" id="IPR041373">
    <property type="entry name" value="RT_RNaseH"/>
</dbReference>
<dbReference type="Pfam" id="PF17921">
    <property type="entry name" value="Integrase_H2C2"/>
    <property type="match status" value="1"/>
</dbReference>
<evidence type="ECO:0000313" key="10">
    <source>
        <dbReference type="Proteomes" id="UP000031668"/>
    </source>
</evidence>
<dbReference type="GO" id="GO:0004519">
    <property type="term" value="F:endonuclease activity"/>
    <property type="evidence" value="ECO:0007669"/>
    <property type="project" value="UniProtKB-KW"/>
</dbReference>
<dbReference type="SUPFAM" id="SSF53098">
    <property type="entry name" value="Ribonuclease H-like"/>
    <property type="match status" value="1"/>
</dbReference>
<gene>
    <name evidence="9" type="ORF">RF11_12024</name>
</gene>
<keyword evidence="2" id="KW-0548">Nucleotidyltransferase</keyword>
<dbReference type="InterPro" id="IPR001584">
    <property type="entry name" value="Integrase_cat-core"/>
</dbReference>
<proteinExistence type="predicted"/>
<organism evidence="9 10">
    <name type="scientific">Thelohanellus kitauei</name>
    <name type="common">Myxosporean</name>
    <dbReference type="NCBI Taxonomy" id="669202"/>
    <lineage>
        <taxon>Eukaryota</taxon>
        <taxon>Metazoa</taxon>
        <taxon>Cnidaria</taxon>
        <taxon>Myxozoa</taxon>
        <taxon>Myxosporea</taxon>
        <taxon>Bivalvulida</taxon>
        <taxon>Platysporina</taxon>
        <taxon>Myxobolidae</taxon>
        <taxon>Thelohanellus</taxon>
    </lineage>
</organism>
<dbReference type="OrthoDB" id="5956516at2759"/>
<name>A0A0C2IL96_THEKT</name>
<dbReference type="PANTHER" id="PTHR37984">
    <property type="entry name" value="PROTEIN CBG26694"/>
    <property type="match status" value="1"/>
</dbReference>